<dbReference type="EMBL" id="CM007654">
    <property type="protein sequence ID" value="ONI14273.1"/>
    <property type="molecule type" value="Genomic_DNA"/>
</dbReference>
<evidence type="ECO:0000313" key="1">
    <source>
        <dbReference type="EMBL" id="ONI14273.1"/>
    </source>
</evidence>
<evidence type="ECO:0000313" key="2">
    <source>
        <dbReference type="Proteomes" id="UP000006882"/>
    </source>
</evidence>
<reference evidence="1 2" key="1">
    <citation type="journal article" date="2013" name="Nat. Genet.">
        <title>The high-quality draft genome of peach (Prunus persica) identifies unique patterns of genetic diversity, domestication and genome evolution.</title>
        <authorList>
            <consortium name="International Peach Genome Initiative"/>
            <person name="Verde I."/>
            <person name="Abbott A.G."/>
            <person name="Scalabrin S."/>
            <person name="Jung S."/>
            <person name="Shu S."/>
            <person name="Marroni F."/>
            <person name="Zhebentyayeva T."/>
            <person name="Dettori M.T."/>
            <person name="Grimwood J."/>
            <person name="Cattonaro F."/>
            <person name="Zuccolo A."/>
            <person name="Rossini L."/>
            <person name="Jenkins J."/>
            <person name="Vendramin E."/>
            <person name="Meisel L.A."/>
            <person name="Decroocq V."/>
            <person name="Sosinski B."/>
            <person name="Prochnik S."/>
            <person name="Mitros T."/>
            <person name="Policriti A."/>
            <person name="Cipriani G."/>
            <person name="Dondini L."/>
            <person name="Ficklin S."/>
            <person name="Goodstein D.M."/>
            <person name="Xuan P."/>
            <person name="Del Fabbro C."/>
            <person name="Aramini V."/>
            <person name="Copetti D."/>
            <person name="Gonzalez S."/>
            <person name="Horner D.S."/>
            <person name="Falchi R."/>
            <person name="Lucas S."/>
            <person name="Mica E."/>
            <person name="Maldonado J."/>
            <person name="Lazzari B."/>
            <person name="Bielenberg D."/>
            <person name="Pirona R."/>
            <person name="Miculan M."/>
            <person name="Barakat A."/>
            <person name="Testolin R."/>
            <person name="Stella A."/>
            <person name="Tartarini S."/>
            <person name="Tonutti P."/>
            <person name="Arus P."/>
            <person name="Orellana A."/>
            <person name="Wells C."/>
            <person name="Main D."/>
            <person name="Vizzotto G."/>
            <person name="Silva H."/>
            <person name="Salamini F."/>
            <person name="Schmutz J."/>
            <person name="Morgante M."/>
            <person name="Rokhsar D.S."/>
        </authorList>
    </citation>
    <scope>NUCLEOTIDE SEQUENCE [LARGE SCALE GENOMIC DNA]</scope>
    <source>
        <strain evidence="2">cv. Nemared</strain>
    </source>
</reference>
<keyword evidence="2" id="KW-1185">Reference proteome</keyword>
<proteinExistence type="predicted"/>
<dbReference type="Proteomes" id="UP000006882">
    <property type="component" value="Chromosome G4"/>
</dbReference>
<gene>
    <name evidence="1" type="ORF">PRUPE_4G272500</name>
</gene>
<dbReference type="AlphaFoldDB" id="A0A251PRS6"/>
<accession>A0A251PRS6</accession>
<organism evidence="1 2">
    <name type="scientific">Prunus persica</name>
    <name type="common">Peach</name>
    <name type="synonym">Amygdalus persica</name>
    <dbReference type="NCBI Taxonomy" id="3760"/>
    <lineage>
        <taxon>Eukaryota</taxon>
        <taxon>Viridiplantae</taxon>
        <taxon>Streptophyta</taxon>
        <taxon>Embryophyta</taxon>
        <taxon>Tracheophyta</taxon>
        <taxon>Spermatophyta</taxon>
        <taxon>Magnoliopsida</taxon>
        <taxon>eudicotyledons</taxon>
        <taxon>Gunneridae</taxon>
        <taxon>Pentapetalae</taxon>
        <taxon>rosids</taxon>
        <taxon>fabids</taxon>
        <taxon>Rosales</taxon>
        <taxon>Rosaceae</taxon>
        <taxon>Amygdaloideae</taxon>
        <taxon>Amygdaleae</taxon>
        <taxon>Prunus</taxon>
    </lineage>
</organism>
<protein>
    <submittedName>
        <fullName evidence="1">Uncharacterized protein</fullName>
    </submittedName>
</protein>
<sequence>MEMSGKLGFETHVSPLKARPCGPGSLRILVSLLPLHDSHDSHNSREVYLQVSSSTRQRVTLPCDNTITPHPATNP</sequence>
<name>A0A251PRS6_PRUPE</name>
<dbReference type="Gramene" id="ONI14273">
    <property type="protein sequence ID" value="ONI14273"/>
    <property type="gene ID" value="PRUPE_4G272500"/>
</dbReference>